<name>A0A2A2PP92_9PSED</name>
<gene>
    <name evidence="1" type="ORF">CKQ80_19590</name>
</gene>
<dbReference type="EMBL" id="NRST01000001">
    <property type="protein sequence ID" value="PAW57398.1"/>
    <property type="molecule type" value="Genomic_DNA"/>
</dbReference>
<proteinExistence type="predicted"/>
<dbReference type="Proteomes" id="UP000217830">
    <property type="component" value="Unassembled WGS sequence"/>
</dbReference>
<dbReference type="RefSeq" id="WP_047296366.1">
    <property type="nucleotide sequence ID" value="NZ_NRST01000001.1"/>
</dbReference>
<reference evidence="1 2" key="1">
    <citation type="submission" date="2017-08" db="EMBL/GenBank/DDBJ databases">
        <title>Draft Genome Sequence of Pseudomonas moraviensis TYU6, isolated from Taxus cuspidata by using PacBio Single-Molecule Real-Time Technology.</title>
        <authorList>
            <person name="Baek K.-H."/>
            <person name="Mishra A.K."/>
        </authorList>
    </citation>
    <scope>NUCLEOTIDE SEQUENCE [LARGE SCALE GENOMIC DNA]</scope>
    <source>
        <strain evidence="1 2">TYU6</strain>
    </source>
</reference>
<evidence type="ECO:0000313" key="1">
    <source>
        <dbReference type="EMBL" id="PAW57398.1"/>
    </source>
</evidence>
<dbReference type="AlphaFoldDB" id="A0A2A2PP92"/>
<accession>A0A2A2PP92</accession>
<sequence length="137" mass="15204">MASFAHSEIAVTIPSRLLITRDSVHAGDDCEAPHARWINLQEIETLEAALRLLLHNGYLPSIAGGCATWIVRGPQALAVIAQQWQEPRFLVNAQSTLVNLEELRFVYLCQVDPELVFDCLLTGAELPDKYSGFKTSK</sequence>
<comment type="caution">
    <text evidence="1">The sequence shown here is derived from an EMBL/GenBank/DDBJ whole genome shotgun (WGS) entry which is preliminary data.</text>
</comment>
<organism evidence="1 2">
    <name type="scientific">Pseudomonas moraviensis</name>
    <dbReference type="NCBI Taxonomy" id="321662"/>
    <lineage>
        <taxon>Bacteria</taxon>
        <taxon>Pseudomonadati</taxon>
        <taxon>Pseudomonadota</taxon>
        <taxon>Gammaproteobacteria</taxon>
        <taxon>Pseudomonadales</taxon>
        <taxon>Pseudomonadaceae</taxon>
        <taxon>Pseudomonas</taxon>
    </lineage>
</organism>
<evidence type="ECO:0000313" key="2">
    <source>
        <dbReference type="Proteomes" id="UP000217830"/>
    </source>
</evidence>
<keyword evidence="2" id="KW-1185">Reference proteome</keyword>
<protein>
    <submittedName>
        <fullName evidence="1">Uncharacterized protein</fullName>
    </submittedName>
</protein>